<accession>A0A1L5FCD1</accession>
<name>A0A1L5FCD1_CLOKL</name>
<keyword evidence="2" id="KW-0378">Hydrolase</keyword>
<evidence type="ECO:0000259" key="1">
    <source>
        <dbReference type="Pfam" id="PF01261"/>
    </source>
</evidence>
<gene>
    <name evidence="2" type="ORF">BS101_18790</name>
</gene>
<proteinExistence type="predicted"/>
<reference evidence="2 3" key="1">
    <citation type="submission" date="2016-12" db="EMBL/GenBank/DDBJ databases">
        <title>Complete genome sequence of Clostridium kluyveri JZZ isolated from the pit mud of a Chinese flavor liquor-making factory.</title>
        <authorList>
            <person name="Wang Y."/>
        </authorList>
    </citation>
    <scope>NUCLEOTIDE SEQUENCE [LARGE SCALE GENOMIC DNA]</scope>
    <source>
        <strain evidence="2 3">JZZ</strain>
    </source>
</reference>
<dbReference type="AlphaFoldDB" id="A0A1L5FCD1"/>
<dbReference type="OrthoDB" id="148059at2"/>
<dbReference type="Proteomes" id="UP000184604">
    <property type="component" value="Chromosome"/>
</dbReference>
<dbReference type="EMBL" id="CP018335">
    <property type="protein sequence ID" value="APM40623.1"/>
    <property type="molecule type" value="Genomic_DNA"/>
</dbReference>
<organism evidence="2 3">
    <name type="scientific">Clostridium kluyveri</name>
    <dbReference type="NCBI Taxonomy" id="1534"/>
    <lineage>
        <taxon>Bacteria</taxon>
        <taxon>Bacillati</taxon>
        <taxon>Bacillota</taxon>
        <taxon>Clostridia</taxon>
        <taxon>Eubacteriales</taxon>
        <taxon>Clostridiaceae</taxon>
        <taxon>Clostridium</taxon>
    </lineage>
</organism>
<dbReference type="InterPro" id="IPR050312">
    <property type="entry name" value="IolE/XylAMocC-like"/>
</dbReference>
<evidence type="ECO:0000313" key="3">
    <source>
        <dbReference type="Proteomes" id="UP000184604"/>
    </source>
</evidence>
<dbReference type="RefSeq" id="WP_073540197.1">
    <property type="nucleotide sequence ID" value="NZ_CP018335.1"/>
</dbReference>
<dbReference type="GO" id="GO:0004519">
    <property type="term" value="F:endonuclease activity"/>
    <property type="evidence" value="ECO:0007669"/>
    <property type="project" value="UniProtKB-KW"/>
</dbReference>
<sequence>MNVGLSSASFYPYVNTENSIALMKNLGFNSGEVFLNSISEYEEDFANIILEQSLENNFKINSVHGFSSSFEPYLFDKYKRRRDDSFLQFQKICKFTKIVGADCYTFHGMRNKRLSEVSKEFVFDIYDKLLYISEEQGIKLCQENVFWCMSGNIDFLYMLKEKYENSIYFTLDIKQAYRAGRTPEEYIEVMKNSIENLHINDRNRENSCLLPGKGDVNFKKIFCKLKEIGYNKIGIIEVYRDNYKDYEELSIAGDYIKSCFTY</sequence>
<evidence type="ECO:0000313" key="2">
    <source>
        <dbReference type="EMBL" id="APM40623.1"/>
    </source>
</evidence>
<keyword evidence="2" id="KW-0540">Nuclease</keyword>
<dbReference type="InterPro" id="IPR036237">
    <property type="entry name" value="Xyl_isomerase-like_sf"/>
</dbReference>
<dbReference type="Gene3D" id="3.20.20.150">
    <property type="entry name" value="Divalent-metal-dependent TIM barrel enzymes"/>
    <property type="match status" value="1"/>
</dbReference>
<dbReference type="PANTHER" id="PTHR12110">
    <property type="entry name" value="HYDROXYPYRUVATE ISOMERASE"/>
    <property type="match status" value="1"/>
</dbReference>
<dbReference type="SUPFAM" id="SSF51658">
    <property type="entry name" value="Xylose isomerase-like"/>
    <property type="match status" value="1"/>
</dbReference>
<dbReference type="InterPro" id="IPR013022">
    <property type="entry name" value="Xyl_isomerase-like_TIM-brl"/>
</dbReference>
<protein>
    <submittedName>
        <fullName evidence="2">AP endonuclease</fullName>
    </submittedName>
</protein>
<feature type="domain" description="Xylose isomerase-like TIM barrel" evidence="1">
    <location>
        <begin position="21"/>
        <end position="245"/>
    </location>
</feature>
<dbReference type="Pfam" id="PF01261">
    <property type="entry name" value="AP_endonuc_2"/>
    <property type="match status" value="1"/>
</dbReference>
<keyword evidence="2" id="KW-0255">Endonuclease</keyword>